<keyword evidence="2" id="KW-1185">Reference proteome</keyword>
<reference evidence="1 2" key="1">
    <citation type="submission" date="2020-06" db="EMBL/GenBank/DDBJ databases">
        <authorList>
            <person name="Grouzdev D.S."/>
        </authorList>
    </citation>
    <scope>NUCLEOTIDE SEQUENCE [LARGE SCALE GENOMIC DNA]</scope>
    <source>
        <strain evidence="1 2">HO-A22</strain>
    </source>
</reference>
<evidence type="ECO:0000313" key="2">
    <source>
        <dbReference type="Proteomes" id="UP000520198"/>
    </source>
</evidence>
<gene>
    <name evidence="1" type="ORF">HT585_18675</name>
</gene>
<evidence type="ECO:0000313" key="1">
    <source>
        <dbReference type="EMBL" id="NVD40900.1"/>
    </source>
</evidence>
<dbReference type="AlphaFoldDB" id="A0A7Y6Q8S6"/>
<name>A0A7Y6Q8S6_9HYPH</name>
<dbReference type="EMBL" id="JABWDU010000004">
    <property type="protein sequence ID" value="NVD40900.1"/>
    <property type="molecule type" value="Genomic_DNA"/>
</dbReference>
<organism evidence="1 2">
    <name type="scientific">Ensifer oleiphilus</name>
    <dbReference type="NCBI Taxonomy" id="2742698"/>
    <lineage>
        <taxon>Bacteria</taxon>
        <taxon>Pseudomonadati</taxon>
        <taxon>Pseudomonadota</taxon>
        <taxon>Alphaproteobacteria</taxon>
        <taxon>Hyphomicrobiales</taxon>
        <taxon>Rhizobiaceae</taxon>
        <taxon>Sinorhizobium/Ensifer group</taxon>
        <taxon>Ensifer</taxon>
    </lineage>
</organism>
<protein>
    <submittedName>
        <fullName evidence="1">Uncharacterized protein</fullName>
    </submittedName>
</protein>
<dbReference type="Proteomes" id="UP000520198">
    <property type="component" value="Unassembled WGS sequence"/>
</dbReference>
<sequence length="165" mass="17160">MADKSTFTPDEWTLLLESVMMAGIAVTAAEPSGLWGMLKEGLANSSALLQAKTDAAANPLVKALVADFETSQGRTTARDGLQAKLKGAKPEDMKAKCIETLQQARAVVEAKAPDDAGAFTAWLYQISQRVAEAAKEGGFLGFGGVAVSDAEKATLSEISAALKVA</sequence>
<proteinExistence type="predicted"/>
<dbReference type="RefSeq" id="WP_176354389.1">
    <property type="nucleotide sequence ID" value="NZ_JABWDU010000004.1"/>
</dbReference>
<accession>A0A7Y6Q8S6</accession>
<comment type="caution">
    <text evidence="1">The sequence shown here is derived from an EMBL/GenBank/DDBJ whole genome shotgun (WGS) entry which is preliminary data.</text>
</comment>